<reference evidence="10" key="3">
    <citation type="submission" date="2025-04" db="UniProtKB">
        <authorList>
            <consortium name="RefSeq"/>
        </authorList>
    </citation>
    <scope>IDENTIFICATION</scope>
    <source>
        <strain evidence="10">CBS 781.70</strain>
    </source>
</reference>
<dbReference type="EMBL" id="ML975189">
    <property type="protein sequence ID" value="KAF1808150.1"/>
    <property type="molecule type" value="Genomic_DNA"/>
</dbReference>
<dbReference type="AlphaFoldDB" id="A0A6G1FR09"/>
<dbReference type="InterPro" id="IPR002938">
    <property type="entry name" value="FAD-bd"/>
</dbReference>
<keyword evidence="2" id="KW-0285">Flavoprotein</keyword>
<sequence length="460" mass="50351">MSGFKLIVIGAGLAGSLLSNGLLQNEIDFIVYESDPESAQREGYQIRLGAPAIAGFKACLQEDQLTKLYPMFGRSGGVISSAPALYDEKLNLLLDLPKFPAYTKSAPINRAILRDFLASPVAVAGKIRYGRRFAGYRSVNGASGTKVVVSFDDGSEDECDLLISAEGTSSRVNRQIGLNNIVQLTRQWNFLAKGNLPPSTLLKLGPEIQRAPMSVLCNGMILFISAYLPDGYKDEPRSDKDGNKNLDYDADIASIFWSLSVPADRVPKNGAQGISNKLDFCVDQIRDWDPRYHDMLRSIGEESINVFQARASKEPPKHWRQKVKSPEDPNLGNDHVWLLGDAIHCMLPSRGMGGNQAMCDTADLLPVIKNLAQKAEAGGLSDEDFSIAVTEYESRMFPRAFGWVRTSGGTGDKGPPEMSGISGRILLFFMARALDLAYVYSIAQRLFGYSPPDDAPELPN</sequence>
<accession>A0A6G1FR09</accession>
<name>A0A6G1FR09_9PEZI</name>
<evidence type="ECO:0000256" key="1">
    <source>
        <dbReference type="ARBA" id="ARBA00001974"/>
    </source>
</evidence>
<dbReference type="OrthoDB" id="47494at2759"/>
<feature type="signal peptide" evidence="6">
    <location>
        <begin position="1"/>
        <end position="19"/>
    </location>
</feature>
<dbReference type="Proteomes" id="UP000504638">
    <property type="component" value="Unplaced"/>
</dbReference>
<evidence type="ECO:0000256" key="3">
    <source>
        <dbReference type="ARBA" id="ARBA00022827"/>
    </source>
</evidence>
<evidence type="ECO:0000256" key="5">
    <source>
        <dbReference type="ARBA" id="ARBA00023033"/>
    </source>
</evidence>
<dbReference type="RefSeq" id="XP_033529781.1">
    <property type="nucleotide sequence ID" value="XM_033681592.1"/>
</dbReference>
<dbReference type="GeneID" id="54422162"/>
<dbReference type="GO" id="GO:0071949">
    <property type="term" value="F:FAD binding"/>
    <property type="evidence" value="ECO:0007669"/>
    <property type="project" value="InterPro"/>
</dbReference>
<keyword evidence="9" id="KW-1185">Reference proteome</keyword>
<proteinExistence type="predicted"/>
<evidence type="ECO:0000313" key="9">
    <source>
        <dbReference type="Proteomes" id="UP000504638"/>
    </source>
</evidence>
<organism evidence="8">
    <name type="scientific">Eremomyces bilateralis CBS 781.70</name>
    <dbReference type="NCBI Taxonomy" id="1392243"/>
    <lineage>
        <taxon>Eukaryota</taxon>
        <taxon>Fungi</taxon>
        <taxon>Dikarya</taxon>
        <taxon>Ascomycota</taxon>
        <taxon>Pezizomycotina</taxon>
        <taxon>Dothideomycetes</taxon>
        <taxon>Dothideomycetes incertae sedis</taxon>
        <taxon>Eremomycetales</taxon>
        <taxon>Eremomycetaceae</taxon>
        <taxon>Eremomyces</taxon>
    </lineage>
</organism>
<dbReference type="InterPro" id="IPR036188">
    <property type="entry name" value="FAD/NAD-bd_sf"/>
</dbReference>
<evidence type="ECO:0000313" key="8">
    <source>
        <dbReference type="EMBL" id="KAF1808150.1"/>
    </source>
</evidence>
<dbReference type="Gene3D" id="3.50.50.60">
    <property type="entry name" value="FAD/NAD(P)-binding domain"/>
    <property type="match status" value="1"/>
</dbReference>
<evidence type="ECO:0000256" key="6">
    <source>
        <dbReference type="SAM" id="SignalP"/>
    </source>
</evidence>
<reference evidence="10" key="2">
    <citation type="submission" date="2020-04" db="EMBL/GenBank/DDBJ databases">
        <authorList>
            <consortium name="NCBI Genome Project"/>
        </authorList>
    </citation>
    <scope>NUCLEOTIDE SEQUENCE</scope>
    <source>
        <strain evidence="10">CBS 781.70</strain>
    </source>
</reference>
<evidence type="ECO:0000259" key="7">
    <source>
        <dbReference type="Pfam" id="PF01494"/>
    </source>
</evidence>
<keyword evidence="5" id="KW-0503">Monooxygenase</keyword>
<feature type="domain" description="FAD-binding" evidence="7">
    <location>
        <begin position="332"/>
        <end position="367"/>
    </location>
</feature>
<protein>
    <submittedName>
        <fullName evidence="8 10">FAD/NAD(P)-binding domain-containing protein</fullName>
    </submittedName>
</protein>
<gene>
    <name evidence="8 10" type="ORF">P152DRAFT_477548</name>
</gene>
<dbReference type="GO" id="GO:0004497">
    <property type="term" value="F:monooxygenase activity"/>
    <property type="evidence" value="ECO:0007669"/>
    <property type="project" value="UniProtKB-KW"/>
</dbReference>
<comment type="cofactor">
    <cofactor evidence="1">
        <name>FAD</name>
        <dbReference type="ChEBI" id="CHEBI:57692"/>
    </cofactor>
</comment>
<evidence type="ECO:0000256" key="4">
    <source>
        <dbReference type="ARBA" id="ARBA00023002"/>
    </source>
</evidence>
<feature type="chain" id="PRO_5044631521" evidence="6">
    <location>
        <begin position="20"/>
        <end position="460"/>
    </location>
</feature>
<evidence type="ECO:0000313" key="10">
    <source>
        <dbReference type="RefSeq" id="XP_033529781.1"/>
    </source>
</evidence>
<keyword evidence="6" id="KW-0732">Signal</keyword>
<dbReference type="PANTHER" id="PTHR47178">
    <property type="entry name" value="MONOOXYGENASE, FAD-BINDING"/>
    <property type="match status" value="1"/>
</dbReference>
<dbReference type="SUPFAM" id="SSF51905">
    <property type="entry name" value="FAD/NAD(P)-binding domain"/>
    <property type="match status" value="1"/>
</dbReference>
<keyword evidence="3" id="KW-0274">FAD</keyword>
<evidence type="ECO:0000256" key="2">
    <source>
        <dbReference type="ARBA" id="ARBA00022630"/>
    </source>
</evidence>
<reference evidence="8 10" key="1">
    <citation type="submission" date="2020-01" db="EMBL/GenBank/DDBJ databases">
        <authorList>
            <consortium name="DOE Joint Genome Institute"/>
            <person name="Haridas S."/>
            <person name="Albert R."/>
            <person name="Binder M."/>
            <person name="Bloem J."/>
            <person name="Labutti K."/>
            <person name="Salamov A."/>
            <person name="Andreopoulos B."/>
            <person name="Baker S.E."/>
            <person name="Barry K."/>
            <person name="Bills G."/>
            <person name="Bluhm B.H."/>
            <person name="Cannon C."/>
            <person name="Castanera R."/>
            <person name="Culley D.E."/>
            <person name="Daum C."/>
            <person name="Ezra D."/>
            <person name="Gonzalez J.B."/>
            <person name="Henrissat B."/>
            <person name="Kuo A."/>
            <person name="Liang C."/>
            <person name="Lipzen A."/>
            <person name="Lutzoni F."/>
            <person name="Magnuson J."/>
            <person name="Mondo S."/>
            <person name="Nolan M."/>
            <person name="Ohm R."/>
            <person name="Pangilinan J."/>
            <person name="Park H.-J."/>
            <person name="Ramirez L."/>
            <person name="Alfaro M."/>
            <person name="Sun H."/>
            <person name="Tritt A."/>
            <person name="Yoshinaga Y."/>
            <person name="Zwiers L.-H."/>
            <person name="Turgeon B.G."/>
            <person name="Goodwin S.B."/>
            <person name="Spatafora J.W."/>
            <person name="Crous P.W."/>
            <person name="Grigoriev I.V."/>
        </authorList>
    </citation>
    <scope>NUCLEOTIDE SEQUENCE</scope>
    <source>
        <strain evidence="8 10">CBS 781.70</strain>
    </source>
</reference>
<dbReference type="Pfam" id="PF01494">
    <property type="entry name" value="FAD_binding_3"/>
    <property type="match status" value="1"/>
</dbReference>
<dbReference type="PRINTS" id="PR00420">
    <property type="entry name" value="RNGMNOXGNASE"/>
</dbReference>
<dbReference type="PANTHER" id="PTHR47178:SF5">
    <property type="entry name" value="FAD-BINDING DOMAIN-CONTAINING PROTEIN"/>
    <property type="match status" value="1"/>
</dbReference>
<keyword evidence="4" id="KW-0560">Oxidoreductase</keyword>